<dbReference type="EMBL" id="JAODAN010000004">
    <property type="protein sequence ID" value="KAK1924995.1"/>
    <property type="molecule type" value="Genomic_DNA"/>
</dbReference>
<evidence type="ECO:0000313" key="2">
    <source>
        <dbReference type="Proteomes" id="UP001182556"/>
    </source>
</evidence>
<dbReference type="InterPro" id="IPR007528">
    <property type="entry name" value="RINT1_Tip20"/>
</dbReference>
<dbReference type="Proteomes" id="UP001182556">
    <property type="component" value="Unassembled WGS sequence"/>
</dbReference>
<dbReference type="GO" id="GO:0060628">
    <property type="term" value="P:regulation of ER to Golgi vesicle-mediated transport"/>
    <property type="evidence" value="ECO:0007669"/>
    <property type="project" value="TreeGrafter"/>
</dbReference>
<dbReference type="InterPro" id="IPR042044">
    <property type="entry name" value="EXOC6PINT-1/Sec15/Tip20_C_dom2"/>
</dbReference>
<dbReference type="PANTHER" id="PTHR13520:SF0">
    <property type="entry name" value="RAD50-INTERACTING PROTEIN 1"/>
    <property type="match status" value="1"/>
</dbReference>
<dbReference type="GO" id="GO:0070939">
    <property type="term" value="C:Dsl1/NZR complex"/>
    <property type="evidence" value="ECO:0007669"/>
    <property type="project" value="InterPro"/>
</dbReference>
<dbReference type="AlphaFoldDB" id="A0AAD9L624"/>
<dbReference type="GO" id="GO:0006890">
    <property type="term" value="P:retrograde vesicle-mediated transport, Golgi to endoplasmic reticulum"/>
    <property type="evidence" value="ECO:0007669"/>
    <property type="project" value="InterPro"/>
</dbReference>
<organism evidence="1 2">
    <name type="scientific">Papiliotrema laurentii</name>
    <name type="common">Cryptococcus laurentii</name>
    <dbReference type="NCBI Taxonomy" id="5418"/>
    <lineage>
        <taxon>Eukaryota</taxon>
        <taxon>Fungi</taxon>
        <taxon>Dikarya</taxon>
        <taxon>Basidiomycota</taxon>
        <taxon>Agaricomycotina</taxon>
        <taxon>Tremellomycetes</taxon>
        <taxon>Tremellales</taxon>
        <taxon>Rhynchogastremaceae</taxon>
        <taxon>Papiliotrema</taxon>
    </lineage>
</organism>
<sequence length="847" mass="94319">MEITHTADQIRQVSKSVDAISLRDQVRQHLDDQFADLEVLTGHAGPSSVPAGPKKVKRKRGLQDEIAFWENKLQAADQELGDTSASLPALLQTTQERLGSLLSSAQDLSLQRYALADKLSTLISELDSSASAATAEDQPDGPAVAVKGRTVLEQMEEMQDELARLEAGLVWVSVLEQVLALSEKTIDPREHHPSPLAALPHYTSLHQLVDRVVSTLPPGMSLATVIVDVRTRTWAALKDIMSKNLLNSLEPLRWPLKVDYPSVPVEQRRAFERAYRDLLYLQAEGENLGVNHGKRPQWYEGAGLYPIQAMIQPIALRFKYHFQGSKNTNRVDKPEWAFTSIIDRIYEHQAFLQEYIEPLTRQAGYEDVDVKSEFMMLLCPTLLAMLRTRIPHILDSPALLAHTIYQTVVFDDAVRDNGFDVEHVSINEGVENPSWEGLTGVILREKGWFDSWLSGEKRFAESQLQEIISSQDAWNISEETSDTVDGLSEEDLKPTTSARQMRALIEQITDRYSHLPSASHRLPFLTTIQLPVLAAYLSRINGSLDAFESLSSAFVRAVPGALAGNTRSGVHIDQAKLTGGKSGLERLIKAGLSAGYVLAALRAWSDDVFFIEVSGDLVEQSGLRAKVQNELLLPATLRSGSSGSVFDVMIERYAAMVARAEDMIVRHVSVEVENDLKQHLKRRWDRTEGDSVPDASLLHALTTYSSHLSTLALVPEISRSRIYRKIAHHLTNHISQRAVCAGWSKFTVLGGQDFNQEIADWINTSMKLDLPGGEAAVKVPWKGLEDAGRVLSLPEDAEGDQVTFGQAMAVAWTDGDEAWRVWTERTGWGGDREALKAVLRRRLDCWR</sequence>
<evidence type="ECO:0000313" key="1">
    <source>
        <dbReference type="EMBL" id="KAK1924995.1"/>
    </source>
</evidence>
<dbReference type="Pfam" id="PF04437">
    <property type="entry name" value="RINT1_TIP1"/>
    <property type="match status" value="1"/>
</dbReference>
<proteinExistence type="predicted"/>
<gene>
    <name evidence="1" type="ORF">DB88DRAFT_245879</name>
</gene>
<comment type="caution">
    <text evidence="1">The sequence shown here is derived from an EMBL/GenBank/DDBJ whole genome shotgun (WGS) entry which is preliminary data.</text>
</comment>
<dbReference type="Gene3D" id="1.20.58.670">
    <property type="entry name" value="Dsl1p vesicle tethering complex, Tip20p subunit, domain D"/>
    <property type="match status" value="1"/>
</dbReference>
<reference evidence="1" key="1">
    <citation type="submission" date="2023-02" db="EMBL/GenBank/DDBJ databases">
        <title>Identification and recombinant expression of a fungal hydrolase from Papiliotrema laurentii that hydrolyzes apple cutin and clears colloidal polyester polyurethane.</title>
        <authorList>
            <consortium name="DOE Joint Genome Institute"/>
            <person name="Roman V.A."/>
            <person name="Bojanowski C."/>
            <person name="Crable B.R."/>
            <person name="Wagner D.N."/>
            <person name="Hung C.S."/>
            <person name="Nadeau L.J."/>
            <person name="Schratz L."/>
            <person name="Haridas S."/>
            <person name="Pangilinan J."/>
            <person name="Lipzen A."/>
            <person name="Na H."/>
            <person name="Yan M."/>
            <person name="Ng V."/>
            <person name="Grigoriev I.V."/>
            <person name="Spatafora J.W."/>
            <person name="Barlow D."/>
            <person name="Biffinger J."/>
            <person name="Kelley-Loughnane N."/>
            <person name="Varaljay V.A."/>
            <person name="Crookes-Goodson W.J."/>
        </authorList>
    </citation>
    <scope>NUCLEOTIDE SEQUENCE</scope>
    <source>
        <strain evidence="1">5307AH</strain>
    </source>
</reference>
<protein>
    <submittedName>
        <fullName evidence="1">TIP-1 family-domain-containing protein</fullName>
    </submittedName>
</protein>
<keyword evidence="2" id="KW-1185">Reference proteome</keyword>
<dbReference type="PANTHER" id="PTHR13520">
    <property type="entry name" value="RAD50-INTERACTING PROTEIN 1 RINT-1"/>
    <property type="match status" value="1"/>
</dbReference>
<dbReference type="PROSITE" id="PS51386">
    <property type="entry name" value="RINT1_TIP20"/>
    <property type="match status" value="1"/>
</dbReference>
<name>A0AAD9L624_PAPLA</name>
<accession>A0AAD9L624</accession>
<dbReference type="GO" id="GO:0006888">
    <property type="term" value="P:endoplasmic reticulum to Golgi vesicle-mediated transport"/>
    <property type="evidence" value="ECO:0007669"/>
    <property type="project" value="InterPro"/>
</dbReference>